<feature type="transmembrane region" description="Helical" evidence="2">
    <location>
        <begin position="396"/>
        <end position="418"/>
    </location>
</feature>
<feature type="transmembrane region" description="Helical" evidence="2">
    <location>
        <begin position="430"/>
        <end position="452"/>
    </location>
</feature>
<keyword evidence="3" id="KW-0482">Metalloprotease</keyword>
<feature type="transmembrane region" description="Helical" evidence="2">
    <location>
        <begin position="464"/>
        <end position="486"/>
    </location>
</feature>
<keyword evidence="4" id="KW-1185">Reference proteome</keyword>
<feature type="transmembrane region" description="Helical" evidence="2">
    <location>
        <begin position="331"/>
        <end position="351"/>
    </location>
</feature>
<keyword evidence="2" id="KW-1133">Transmembrane helix</keyword>
<feature type="transmembrane region" description="Helical" evidence="2">
    <location>
        <begin position="241"/>
        <end position="264"/>
    </location>
</feature>
<dbReference type="EMBL" id="FAOZ01000004">
    <property type="protein sequence ID" value="CUU55185.1"/>
    <property type="molecule type" value="Genomic_DNA"/>
</dbReference>
<keyword evidence="3" id="KW-0645">Protease</keyword>
<dbReference type="Proteomes" id="UP000198802">
    <property type="component" value="Unassembled WGS sequence"/>
</dbReference>
<proteinExistence type="predicted"/>
<evidence type="ECO:0000256" key="1">
    <source>
        <dbReference type="SAM" id="MobiDB-lite"/>
    </source>
</evidence>
<keyword evidence="2" id="KW-0472">Membrane</keyword>
<dbReference type="GO" id="GO:0006508">
    <property type="term" value="P:proteolysis"/>
    <property type="evidence" value="ECO:0007669"/>
    <property type="project" value="UniProtKB-KW"/>
</dbReference>
<feature type="transmembrane region" description="Helical" evidence="2">
    <location>
        <begin position="299"/>
        <end position="319"/>
    </location>
</feature>
<feature type="transmembrane region" description="Helical" evidence="2">
    <location>
        <begin position="203"/>
        <end position="221"/>
    </location>
</feature>
<feature type="region of interest" description="Disordered" evidence="1">
    <location>
        <begin position="1"/>
        <end position="41"/>
    </location>
</feature>
<dbReference type="InterPro" id="IPR049694">
    <property type="entry name" value="Daptide_HExxH"/>
</dbReference>
<evidence type="ECO:0000313" key="3">
    <source>
        <dbReference type="EMBL" id="CUU55185.1"/>
    </source>
</evidence>
<name>A0A0S4QI62_9ACTN</name>
<sequence>MSVTTTTSVTTTRPPTPPTNDQEPAVPVPAPAPAPAPKSTQVAVADPVPRLPVLAAEACLHPPVDVTDVWVAQIGPHRYIRVGADAAALLSALDGERDVDGLVVVLGAPWTAALVERTLRAFVRTGLVVDAADLAAAEAAAAGADGADGAGRERRRRRWLPRRPRLPRRVSYQPPLSIQLTLVDPSRVLGRFRPALRRLMSPVARGIYLAITVAGLGALAWQGGSLMRVVSHPLGLGEYGIVLGGLLVVTGIHELGHAAVLTALGGRPRRLGVMLFYLTPAFFCDISDGWRLRHNRYRVATALAGVAVQWVCAGVAALVSLGLPAGDVHDAVVALALACYIYGVFNLTPFVKFDGYIALMSHLDIPHLRKKSMADARRAAARFLFGGRYRRELPRLWWSSLFGLCCILFPVYLVGLAAQSWLGALVTLGPVGAAGGLALIAAVIVLGLRAGWKLLVEARENGAGIVRISVVSVLIVALCAAAALLVEVPRTVRAGYLAADGRVLLVLPDGTDPAATDAGHRVDLLRTGLLAGSVIAGATTSGVAVDTGSRFAPMGTAIPVRGGPETISATFQRLDGVRLEQGTDRLQDSGLADIHLDRVSVGGWLIDTYVAPAVRSIIG</sequence>
<reference evidence="4" key="1">
    <citation type="submission" date="2015-11" db="EMBL/GenBank/DDBJ databases">
        <authorList>
            <person name="Varghese N."/>
        </authorList>
    </citation>
    <scope>NUCLEOTIDE SEQUENCE [LARGE SCALE GENOMIC DNA]</scope>
    <source>
        <strain evidence="4">DSM 45899</strain>
    </source>
</reference>
<organism evidence="3 4">
    <name type="scientific">Parafrankia irregularis</name>
    <dbReference type="NCBI Taxonomy" id="795642"/>
    <lineage>
        <taxon>Bacteria</taxon>
        <taxon>Bacillati</taxon>
        <taxon>Actinomycetota</taxon>
        <taxon>Actinomycetes</taxon>
        <taxon>Frankiales</taxon>
        <taxon>Frankiaceae</taxon>
        <taxon>Parafrankia</taxon>
    </lineage>
</organism>
<feature type="compositionally biased region" description="Low complexity" evidence="1">
    <location>
        <begin position="1"/>
        <end position="13"/>
    </location>
</feature>
<accession>A0A0S4QI62</accession>
<keyword evidence="3" id="KW-0378">Hydrolase</keyword>
<gene>
    <name evidence="3" type="ORF">Ga0074812_104266</name>
</gene>
<protein>
    <submittedName>
        <fullName evidence="3">Putative peptide zinc metalloprotease protein</fullName>
    </submittedName>
</protein>
<keyword evidence="2" id="KW-0812">Transmembrane</keyword>
<feature type="compositionally biased region" description="Pro residues" evidence="1">
    <location>
        <begin position="26"/>
        <end position="36"/>
    </location>
</feature>
<dbReference type="GO" id="GO:0008237">
    <property type="term" value="F:metallopeptidase activity"/>
    <property type="evidence" value="ECO:0007669"/>
    <property type="project" value="UniProtKB-KW"/>
</dbReference>
<dbReference type="NCBIfam" id="NF041824">
    <property type="entry name" value="daptide_HExxH"/>
    <property type="match status" value="1"/>
</dbReference>
<dbReference type="AlphaFoldDB" id="A0A0S4QI62"/>
<evidence type="ECO:0000313" key="4">
    <source>
        <dbReference type="Proteomes" id="UP000198802"/>
    </source>
</evidence>
<evidence type="ECO:0000256" key="2">
    <source>
        <dbReference type="SAM" id="Phobius"/>
    </source>
</evidence>